<name>A0AAV6RN01_SOLSE</name>
<dbReference type="Proteomes" id="UP000693946">
    <property type="component" value="Linkage Group LG18"/>
</dbReference>
<evidence type="ECO:0000313" key="3">
    <source>
        <dbReference type="Proteomes" id="UP000693946"/>
    </source>
</evidence>
<reference evidence="2 3" key="1">
    <citation type="journal article" date="2021" name="Sci. Rep.">
        <title>Chromosome anchoring in Senegalese sole (Solea senegalensis) reveals sex-associated markers and genome rearrangements in flatfish.</title>
        <authorList>
            <person name="Guerrero-Cozar I."/>
            <person name="Gomez-Garrido J."/>
            <person name="Berbel C."/>
            <person name="Martinez-Blanch J.F."/>
            <person name="Alioto T."/>
            <person name="Claros M.G."/>
            <person name="Gagnaire P.A."/>
            <person name="Manchado M."/>
        </authorList>
    </citation>
    <scope>NUCLEOTIDE SEQUENCE [LARGE SCALE GENOMIC DNA]</scope>
    <source>
        <strain evidence="2">Sse05_10M</strain>
    </source>
</reference>
<feature type="region of interest" description="Disordered" evidence="1">
    <location>
        <begin position="1"/>
        <end position="24"/>
    </location>
</feature>
<evidence type="ECO:0000256" key="1">
    <source>
        <dbReference type="SAM" id="MobiDB-lite"/>
    </source>
</evidence>
<dbReference type="EMBL" id="JAGKHQ010000010">
    <property type="protein sequence ID" value="KAG7506838.1"/>
    <property type="molecule type" value="Genomic_DNA"/>
</dbReference>
<proteinExistence type="predicted"/>
<keyword evidence="3" id="KW-1185">Reference proteome</keyword>
<evidence type="ECO:0000313" key="2">
    <source>
        <dbReference type="EMBL" id="KAG7506838.1"/>
    </source>
</evidence>
<accession>A0AAV6RN01</accession>
<sequence length="118" mass="13119">MYADDKTMSQYQIKTPVHKPQQAPPSRVLPLALYGPARVAAVNGAPASSQRWSGPYIGEGPSRQRLSCVRLQPQRVQGWGPRGDDSVILERKCTDLAEEIEKIKCVPVSVFRRVRYAG</sequence>
<protein>
    <submittedName>
        <fullName evidence="2">Uncharacterized protein</fullName>
    </submittedName>
</protein>
<gene>
    <name evidence="2" type="ORF">JOB18_016890</name>
</gene>
<organism evidence="2 3">
    <name type="scientific">Solea senegalensis</name>
    <name type="common">Senegalese sole</name>
    <dbReference type="NCBI Taxonomy" id="28829"/>
    <lineage>
        <taxon>Eukaryota</taxon>
        <taxon>Metazoa</taxon>
        <taxon>Chordata</taxon>
        <taxon>Craniata</taxon>
        <taxon>Vertebrata</taxon>
        <taxon>Euteleostomi</taxon>
        <taxon>Actinopterygii</taxon>
        <taxon>Neopterygii</taxon>
        <taxon>Teleostei</taxon>
        <taxon>Neoteleostei</taxon>
        <taxon>Acanthomorphata</taxon>
        <taxon>Carangaria</taxon>
        <taxon>Pleuronectiformes</taxon>
        <taxon>Pleuronectoidei</taxon>
        <taxon>Soleidae</taxon>
        <taxon>Solea</taxon>
    </lineage>
</organism>
<comment type="caution">
    <text evidence="2">The sequence shown here is derived from an EMBL/GenBank/DDBJ whole genome shotgun (WGS) entry which is preliminary data.</text>
</comment>
<dbReference type="AlphaFoldDB" id="A0AAV6RN01"/>